<dbReference type="RefSeq" id="WP_053952084.1">
    <property type="nucleotide sequence ID" value="NZ_CP010552.1"/>
</dbReference>
<dbReference type="Proteomes" id="UP000058020">
    <property type="component" value="Chromosome"/>
</dbReference>
<dbReference type="KEGG" id="tho:SP60_07750"/>
<protein>
    <submittedName>
        <fullName evidence="1">Uncharacterized protein</fullName>
    </submittedName>
</protein>
<organism evidence="1 2">
    <name type="scientific">Candidatus Thioglobus autotrophicus</name>
    <dbReference type="NCBI Taxonomy" id="1705394"/>
    <lineage>
        <taxon>Bacteria</taxon>
        <taxon>Pseudomonadati</taxon>
        <taxon>Pseudomonadota</taxon>
        <taxon>Gammaproteobacteria</taxon>
        <taxon>Candidatus Pseudothioglobaceae</taxon>
        <taxon>Candidatus Thioglobus</taxon>
    </lineage>
</organism>
<reference evidence="1 2" key="1">
    <citation type="journal article" date="2015" name="Genome Announc.">
        <title>Genome Sequence of 'Candidatus Thioglobus autotrophica' Strain EF1, a Chemoautotroph from the SUP05 Clade of Marine Gammaproteobacteria.</title>
        <authorList>
            <person name="Shah V."/>
            <person name="Morris R.M."/>
        </authorList>
    </citation>
    <scope>NUCLEOTIDE SEQUENCE [LARGE SCALE GENOMIC DNA]</scope>
    <source>
        <strain evidence="1 2">EF1</strain>
    </source>
</reference>
<dbReference type="STRING" id="1705394.SP60_07750"/>
<proteinExistence type="predicted"/>
<evidence type="ECO:0000313" key="2">
    <source>
        <dbReference type="Proteomes" id="UP000058020"/>
    </source>
</evidence>
<sequence>MLYIIGISIFLHLGESIANTDISYTNNLSKEFLENIVPVNSSKLQECTLYSAKKTKCMPFNDFESKGELASFRDIFWAFSTSNIVHTDELLIYGESQKESQALAALFFLAGQKKIWIWSNNNIKQLVEATGKASGSKRQLFRSSAYLGRMRENFLVLKSQIQKMKDQNWRFVDNPKTQSKHEKIIIQSKDISTSLAVFANLVALDYTNVKIIID</sequence>
<evidence type="ECO:0000313" key="1">
    <source>
        <dbReference type="EMBL" id="ALE53090.1"/>
    </source>
</evidence>
<dbReference type="AlphaFoldDB" id="A0A0M5LEV3"/>
<accession>A0A0M5LEV3</accession>
<dbReference type="EMBL" id="CP010552">
    <property type="protein sequence ID" value="ALE53090.1"/>
    <property type="molecule type" value="Genomic_DNA"/>
</dbReference>
<name>A0A0M5LEV3_9GAMM</name>
<gene>
    <name evidence="1" type="ORF">SP60_07750</name>
</gene>
<keyword evidence="2" id="KW-1185">Reference proteome</keyword>